<dbReference type="RefSeq" id="WP_222506955.1">
    <property type="nucleotide sequence ID" value="NZ_JAHVJA010000001.1"/>
</dbReference>
<reference evidence="2 3" key="1">
    <citation type="submission" date="2021-06" db="EMBL/GenBank/DDBJ databases">
        <title>50 bacteria genomes isolated from Dapeng, Shenzhen, China.</title>
        <authorList>
            <person name="Zheng W."/>
            <person name="Yu S."/>
            <person name="Huang Y."/>
        </authorList>
    </citation>
    <scope>NUCLEOTIDE SEQUENCE [LARGE SCALE GENOMIC DNA]</scope>
    <source>
        <strain evidence="2 3">DP1N14-2</strain>
    </source>
</reference>
<sequence>MDLDQENYPGGFFTLMRRLEKREWPFDNPLAALPPADCDLTALLEQRISEVPDTSDMAEDRCNALRKQALLRAEFSGQPELWALHALCIAILRRQPPHPLARQLFLRIWTEHGKDLAAGLPVRWLIAAATTFADHGETIDQRLGGQGLMLLFDLIKLHDSERRESRRKNSVGFPRQRGGPKPDDLAFGMVPYALERGDLDMNLLARLWRHAENDAVLRPLGVQMLRMVMSDPRSIFGRIQRYKNRTGRDDG</sequence>
<accession>A0ABS7N9I8</accession>
<gene>
    <name evidence="2" type="ORF">KUV26_00280</name>
</gene>
<organism evidence="2 3">
    <name type="scientific">Leisingera daeponensis</name>
    <dbReference type="NCBI Taxonomy" id="405746"/>
    <lineage>
        <taxon>Bacteria</taxon>
        <taxon>Pseudomonadati</taxon>
        <taxon>Pseudomonadota</taxon>
        <taxon>Alphaproteobacteria</taxon>
        <taxon>Rhodobacterales</taxon>
        <taxon>Roseobacteraceae</taxon>
        <taxon>Leisingera</taxon>
    </lineage>
</organism>
<dbReference type="Proteomes" id="UP000766629">
    <property type="component" value="Unassembled WGS sequence"/>
</dbReference>
<evidence type="ECO:0000313" key="2">
    <source>
        <dbReference type="EMBL" id="MBY6137867.1"/>
    </source>
</evidence>
<dbReference type="EMBL" id="JAHVJA010000001">
    <property type="protein sequence ID" value="MBY6137867.1"/>
    <property type="molecule type" value="Genomic_DNA"/>
</dbReference>
<proteinExistence type="predicted"/>
<keyword evidence="3" id="KW-1185">Reference proteome</keyword>
<protein>
    <submittedName>
        <fullName evidence="2">Uncharacterized protein</fullName>
    </submittedName>
</protein>
<comment type="caution">
    <text evidence="2">The sequence shown here is derived from an EMBL/GenBank/DDBJ whole genome shotgun (WGS) entry which is preliminary data.</text>
</comment>
<evidence type="ECO:0000313" key="3">
    <source>
        <dbReference type="Proteomes" id="UP000766629"/>
    </source>
</evidence>
<name>A0ABS7N9I8_9RHOB</name>
<evidence type="ECO:0000256" key="1">
    <source>
        <dbReference type="SAM" id="MobiDB-lite"/>
    </source>
</evidence>
<feature type="region of interest" description="Disordered" evidence="1">
    <location>
        <begin position="163"/>
        <end position="182"/>
    </location>
</feature>